<dbReference type="GeneID" id="83200577"/>
<proteinExistence type="predicted"/>
<reference evidence="1" key="1">
    <citation type="submission" date="2022-11" db="EMBL/GenBank/DDBJ databases">
        <authorList>
            <person name="Petersen C."/>
        </authorList>
    </citation>
    <scope>NUCLEOTIDE SEQUENCE</scope>
    <source>
        <strain evidence="1">IBT 19713</strain>
    </source>
</reference>
<evidence type="ECO:0000313" key="2">
    <source>
        <dbReference type="Proteomes" id="UP001150941"/>
    </source>
</evidence>
<dbReference type="GO" id="GO:0001228">
    <property type="term" value="F:DNA-binding transcription activator activity, RNA polymerase II-specific"/>
    <property type="evidence" value="ECO:0007669"/>
    <property type="project" value="TreeGrafter"/>
</dbReference>
<dbReference type="EMBL" id="JAPQKS010000003">
    <property type="protein sequence ID" value="KAJ5239358.1"/>
    <property type="molecule type" value="Genomic_DNA"/>
</dbReference>
<comment type="caution">
    <text evidence="1">The sequence shown here is derived from an EMBL/GenBank/DDBJ whole genome shotgun (WGS) entry which is preliminary data.</text>
</comment>
<dbReference type="Proteomes" id="UP001150941">
    <property type="component" value="Unassembled WGS sequence"/>
</dbReference>
<sequence length="321" mass="37240">MEDPPHLQDLELMVNWCTSTYRSMARDSSAELIWQSVVPQLSLRAPALRHGLLALSALEVASQRSTPERKWRYIVAAREHQSLALAGVRFDDIDTLSDAQCNAHFALCCVLLAFSFAYCIIMDWEEEEEEDERPDVLDEFLEVFYLTRWLVGALLLTKDRVSSGDLYPLVQSPEPRPTMPDMSRLVILSIRRQNEIESRRDPTHEKDVYTQTIDHLSHSLEQLMNGGEPKDFAFCWAFRIPMRFSQLVRDRRPFALVVLAHYAVVLHHLRESWWMGNWGTRILKEIVDLLEFDSEWRELISWPLDAVGWFLPELPQASVAS</sequence>
<dbReference type="RefSeq" id="XP_058332277.1">
    <property type="nucleotide sequence ID" value="XM_058473274.1"/>
</dbReference>
<gene>
    <name evidence="1" type="ORF">N7468_003977</name>
</gene>
<dbReference type="OrthoDB" id="4937900at2759"/>
<dbReference type="PANTHER" id="PTHR47784:SF13">
    <property type="entry name" value="ZN(II)2CYS6 TRANSCRIPTION FACTOR (EUROFUNG)"/>
    <property type="match status" value="1"/>
</dbReference>
<reference evidence="1" key="2">
    <citation type="journal article" date="2023" name="IMA Fungus">
        <title>Comparative genomic study of the Penicillium genus elucidates a diverse pangenome and 15 lateral gene transfer events.</title>
        <authorList>
            <person name="Petersen C."/>
            <person name="Sorensen T."/>
            <person name="Nielsen M.R."/>
            <person name="Sondergaard T.E."/>
            <person name="Sorensen J.L."/>
            <person name="Fitzpatrick D.A."/>
            <person name="Frisvad J.C."/>
            <person name="Nielsen K.L."/>
        </authorList>
    </citation>
    <scope>NUCLEOTIDE SEQUENCE</scope>
    <source>
        <strain evidence="1">IBT 19713</strain>
    </source>
</reference>
<keyword evidence="2" id="KW-1185">Reference proteome</keyword>
<dbReference type="InterPro" id="IPR053157">
    <property type="entry name" value="Sterol_Uptake_Regulator"/>
</dbReference>
<organism evidence="1 2">
    <name type="scientific">Penicillium chermesinum</name>
    <dbReference type="NCBI Taxonomy" id="63820"/>
    <lineage>
        <taxon>Eukaryota</taxon>
        <taxon>Fungi</taxon>
        <taxon>Dikarya</taxon>
        <taxon>Ascomycota</taxon>
        <taxon>Pezizomycotina</taxon>
        <taxon>Eurotiomycetes</taxon>
        <taxon>Eurotiomycetidae</taxon>
        <taxon>Eurotiales</taxon>
        <taxon>Aspergillaceae</taxon>
        <taxon>Penicillium</taxon>
    </lineage>
</organism>
<accession>A0A9W9P7K9</accession>
<name>A0A9W9P7K9_9EURO</name>
<evidence type="ECO:0000313" key="1">
    <source>
        <dbReference type="EMBL" id="KAJ5239358.1"/>
    </source>
</evidence>
<protein>
    <submittedName>
        <fullName evidence="1">Uncharacterized protein</fullName>
    </submittedName>
</protein>
<dbReference type="AlphaFoldDB" id="A0A9W9P7K9"/>
<dbReference type="PANTHER" id="PTHR47784">
    <property type="entry name" value="STEROL UPTAKE CONTROL PROTEIN 2"/>
    <property type="match status" value="1"/>
</dbReference>